<evidence type="ECO:0000259" key="2">
    <source>
        <dbReference type="Pfam" id="PF20178"/>
    </source>
</evidence>
<dbReference type="STRING" id="1148509.SAMN05216222_2713"/>
<dbReference type="Proteomes" id="UP000198481">
    <property type="component" value="Chromosome I"/>
</dbReference>
<dbReference type="InterPro" id="IPR046673">
    <property type="entry name" value="ToxA_N"/>
</dbReference>
<keyword evidence="1" id="KW-0175">Coiled coil</keyword>
<name>A0A1H1WDJ7_9PSED</name>
<accession>A0A1H1WDJ7</accession>
<evidence type="ECO:0000256" key="1">
    <source>
        <dbReference type="SAM" id="Coils"/>
    </source>
</evidence>
<protein>
    <recommendedName>
        <fullName evidence="2">Dermonecrotic toxin N-terminal domain-containing protein</fullName>
    </recommendedName>
</protein>
<dbReference type="RefSeq" id="WP_092275934.1">
    <property type="nucleotide sequence ID" value="NZ_LT629762.1"/>
</dbReference>
<sequence>MTSPPEHLNNAMLLQEKSALIYQTSRGPSLREVGAKLLREALHELYPNLHIDPDHTLIVTPHWEPAGESLNSFEPLIETMTTTLLAQSRSAQAANFIEGEHFLTPAPLTEYPVQLAVSIEDIANLLNNYAPLLFIEFQQQQLAYWNAPISGKPRWHELSDTLRKALNLQQIKGWTADDCEVARAVSAYPDKTERATANTAIPGIQACLIDIDYDEPDNVRHVVLSGAIVLKATHNNREILLLHSIEGGYETFASMQALGASLPTRMGMEDTGHTWQWRLFEPDGNVFDYVAWALIAGQMEAISSLQSSADATTLPISPASSGTGNFSAEEKVHFDQLEAAIPAWLANASASDLQAYGHYLSNQGRLRNASALNDIQLISEYAEQQMRNAIIADRSAHANDAAALPLEDLRIVVVSSLSVGAFTLPNPQETHVETLGQFALQNNTPYKAALKFLNNQACPAWLTVPYLVKIAQQVDVGKNYPALLKAHLIDDDTLAFDQLQRYVNLLPDLLKLKALECKLQKDGGVNATGYRYICELMDRAQGHPPQESQDIVIRPLSFVPRHRLLSTGDTVANMFIIGPRHPHNSPCLLYRPALEQPLLQFASLQNMIYAIHQPGELRDSVLAWLPTPALSFEYSQYVFPVGLPSPWLTTQTGIEMLFNLDLSGPISLGTDEIRENLLPTLFTSNANTLVEQADRQSLSNGERRWELLRDSGWAIFNIASTFLTGPVGTAAWVWQCIGQLQQGLEARERGDSLVQWTSLGDVLMTLGMILIHRASQRRNRVEVERRPGKRRSSLQQKSVPRLLAPATAATTMTFDSHLLTGQLPLEHATTLEETASVPRRAPGPLGIYLDALKVSAPDLNNADVTILKSAPPHLYQLDDKRYARVGTRWFEVMTNGDDEVEIFNRKSPMRNGPLLIHDLHGNWYVDTRLRLRGGGLKSRLKAIRLQKEQRKDALEEKIQAFKRQETAIKDEVQALQDAMLLAPVDGYEAHAKAYTDRIESVIDNYREALAQLGEWRQLGGTIGYTYDMLRLTTLLEKYLSLWFTVKGSLYSTIIAPMTGEGAINPNVPVGGDLPTIGRATEVSHAIIQRIGWAQEALDGLKVLGRASREASHTIKSLMPRYSQLDYKANLIGMAYEQCVQEQASEMMPLARAAVADIVVDASEASHELNDLLKPAQAPTPAAQRINVLSQLTDTFADALQRLEDLPEQYPAMTHPEAVARLHEQIKEFQAIAQAQLSALVPEDEWAVEQEETPAVAGPSRLQVKVTKTRPRNSPTDTELPAQTAHFKRLMPKSEQPAKPVRKDIEVIADALGLNLEVESFITRTRKDAERANRIPADMQHLFEQQALRYEDEAAAVDIASANIRSTTGQPPPVSTLSAELRSGAEQLRTAGINVRASMLKKRKPRQEYFQWLHQNTQVTVVRNELGRIRTKNRKDYFQEYRILDTTRSDQPLWVAHFHYEAADSPASQPTAAHLKIADSYLQTLEPELRQQLELIEPMDYVLRRINDPLTRSLFLDLEPIKPAATNS</sequence>
<organism evidence="3 4">
    <name type="scientific">Pseudomonas prosekii</name>
    <dbReference type="NCBI Taxonomy" id="1148509"/>
    <lineage>
        <taxon>Bacteria</taxon>
        <taxon>Pseudomonadati</taxon>
        <taxon>Pseudomonadota</taxon>
        <taxon>Gammaproteobacteria</taxon>
        <taxon>Pseudomonadales</taxon>
        <taxon>Pseudomonadaceae</taxon>
        <taxon>Pseudomonas</taxon>
    </lineage>
</organism>
<feature type="coiled-coil region" evidence="1">
    <location>
        <begin position="937"/>
        <end position="978"/>
    </location>
</feature>
<dbReference type="Pfam" id="PF20178">
    <property type="entry name" value="ToxA_N"/>
    <property type="match status" value="1"/>
</dbReference>
<dbReference type="EMBL" id="LT629762">
    <property type="protein sequence ID" value="SDS95468.1"/>
    <property type="molecule type" value="Genomic_DNA"/>
</dbReference>
<proteinExistence type="predicted"/>
<evidence type="ECO:0000313" key="3">
    <source>
        <dbReference type="EMBL" id="SDS95468.1"/>
    </source>
</evidence>
<gene>
    <name evidence="3" type="ORF">SAMN05216222_2713</name>
</gene>
<feature type="domain" description="Dermonecrotic toxin N-terminal" evidence="2">
    <location>
        <begin position="373"/>
        <end position="608"/>
    </location>
</feature>
<reference evidence="3 4" key="1">
    <citation type="submission" date="2016-10" db="EMBL/GenBank/DDBJ databases">
        <authorList>
            <person name="de Groot N.N."/>
        </authorList>
    </citation>
    <scope>NUCLEOTIDE SEQUENCE [LARGE SCALE GENOMIC DNA]</scope>
    <source>
        <strain evidence="3 4">LMG 26867</strain>
    </source>
</reference>
<evidence type="ECO:0000313" key="4">
    <source>
        <dbReference type="Proteomes" id="UP000198481"/>
    </source>
</evidence>